<dbReference type="InterPro" id="IPR012675">
    <property type="entry name" value="Beta-grasp_dom_sf"/>
</dbReference>
<reference evidence="6 7" key="1">
    <citation type="journal article" date="2016" name="Nat. Commun.">
        <title>Thousands of microbial genomes shed light on interconnected biogeochemical processes in an aquifer system.</title>
        <authorList>
            <person name="Anantharaman K."/>
            <person name="Brown C.T."/>
            <person name="Hug L.A."/>
            <person name="Sharon I."/>
            <person name="Castelle C.J."/>
            <person name="Probst A.J."/>
            <person name="Thomas B.C."/>
            <person name="Singh A."/>
            <person name="Wilkins M.J."/>
            <person name="Karaoz U."/>
            <person name="Brodie E.L."/>
            <person name="Williams K.H."/>
            <person name="Hubbard S.S."/>
            <person name="Banfield J.F."/>
        </authorList>
    </citation>
    <scope>NUCLEOTIDE SEQUENCE [LARGE SCALE GENOMIC DNA]</scope>
</reference>
<feature type="domain" description="TGS" evidence="5">
    <location>
        <begin position="410"/>
        <end position="471"/>
    </location>
</feature>
<sequence length="504" mass="57152">MADLNQLISLLGGISDSDKALVEKAYKFAEKAHEGQKRFSGEPYFNHCFETAKILAEQGMGPVSVAAGLLHDTLEDANIKPEELEKEFGKEILFLVDSVTKLGQLHYHGVERHIESLRKLFVAMSQDLRVLIIKLADRLHNMRTLQYVQPEKQGRIAAETLQIYAPLAYRLSMRKINRELENLAFPYVFPEEYETIKSLLKQREKESAAQLEKFSRAMIKTLAKSGLTKIHTDTRVKSLFSLWRKLQRKNMEIENVYDVLALRIIVSSLEDCYKALGTIHGHWRPLPGRIKDYIAFPKPNDYKGIHTTVFTGDGGIVEVQIRTEEMHRQAEYGVASHLAFKESKKAGEKTLGLLWLAQFIPFIGKNKNGTAEENKEVPNWIKQIADSQTELLKSGTDEYFDNMQADFFQHRVFVFTPKGDVVDLPIDASPIDFAFAIHSDIGNHAGGAKINGKLVSLDTKLKNGDIVEILVKESARPNTKWLNFVKTNFAKKKIREAVNAIGKR</sequence>
<dbReference type="Pfam" id="PF02824">
    <property type="entry name" value="TGS"/>
    <property type="match status" value="1"/>
</dbReference>
<evidence type="ECO:0008006" key="8">
    <source>
        <dbReference type="Google" id="ProtNLM"/>
    </source>
</evidence>
<dbReference type="EMBL" id="MHSL01000022">
    <property type="protein sequence ID" value="OHA43582.1"/>
    <property type="molecule type" value="Genomic_DNA"/>
</dbReference>
<dbReference type="Gene3D" id="3.10.20.30">
    <property type="match status" value="1"/>
</dbReference>
<dbReference type="InterPro" id="IPR007685">
    <property type="entry name" value="RelA_SpoT"/>
</dbReference>
<dbReference type="GO" id="GO:0005886">
    <property type="term" value="C:plasma membrane"/>
    <property type="evidence" value="ECO:0007669"/>
    <property type="project" value="TreeGrafter"/>
</dbReference>
<dbReference type="InterPro" id="IPR003607">
    <property type="entry name" value="HD/PDEase_dom"/>
</dbReference>
<dbReference type="AlphaFoldDB" id="A0A1G2P7I2"/>
<evidence type="ECO:0000313" key="6">
    <source>
        <dbReference type="EMBL" id="OHA43582.1"/>
    </source>
</evidence>
<dbReference type="PANTHER" id="PTHR21262">
    <property type="entry name" value="GUANOSINE-3',5'-BIS DIPHOSPHATE 3'-PYROPHOSPHOHYDROLASE"/>
    <property type="match status" value="1"/>
</dbReference>
<dbReference type="PROSITE" id="PS51880">
    <property type="entry name" value="TGS"/>
    <property type="match status" value="1"/>
</dbReference>
<dbReference type="InterPro" id="IPR033655">
    <property type="entry name" value="TGS_RelA/SpoT"/>
</dbReference>
<dbReference type="Gene3D" id="3.30.460.10">
    <property type="entry name" value="Beta Polymerase, domain 2"/>
    <property type="match status" value="1"/>
</dbReference>
<dbReference type="FunFam" id="1.10.3210.10:FF:000001">
    <property type="entry name" value="GTP pyrophosphokinase RelA"/>
    <property type="match status" value="1"/>
</dbReference>
<dbReference type="SMART" id="SM00471">
    <property type="entry name" value="HDc"/>
    <property type="match status" value="1"/>
</dbReference>
<dbReference type="GO" id="GO:0015969">
    <property type="term" value="P:guanosine tetraphosphate metabolic process"/>
    <property type="evidence" value="ECO:0007669"/>
    <property type="project" value="InterPro"/>
</dbReference>
<dbReference type="SUPFAM" id="SSF81271">
    <property type="entry name" value="TGS-like"/>
    <property type="match status" value="1"/>
</dbReference>
<dbReference type="PROSITE" id="PS50889">
    <property type="entry name" value="S4"/>
    <property type="match status" value="1"/>
</dbReference>
<evidence type="ECO:0000259" key="4">
    <source>
        <dbReference type="PROSITE" id="PS51831"/>
    </source>
</evidence>
<evidence type="ECO:0000256" key="3">
    <source>
        <dbReference type="RuleBase" id="RU003847"/>
    </source>
</evidence>
<dbReference type="InterPro" id="IPR043519">
    <property type="entry name" value="NT_sf"/>
</dbReference>
<comment type="function">
    <text evidence="3">In eubacteria ppGpp (guanosine 3'-diphosphate 5'-diphosphate) is a mediator of the stringent response that coordinates a variety of cellular activities in response to changes in nutritional abundance.</text>
</comment>
<protein>
    <recommendedName>
        <fullName evidence="8">TGS domain-containing protein</fullName>
    </recommendedName>
</protein>
<dbReference type="Gene3D" id="1.10.3210.10">
    <property type="entry name" value="Hypothetical protein af1432"/>
    <property type="match status" value="1"/>
</dbReference>
<dbReference type="CDD" id="cd01668">
    <property type="entry name" value="TGS_RSH"/>
    <property type="match status" value="1"/>
</dbReference>
<comment type="similarity">
    <text evidence="3">Belongs to the relA/spoT family.</text>
</comment>
<feature type="domain" description="HD" evidence="4">
    <location>
        <begin position="44"/>
        <end position="142"/>
    </location>
</feature>
<dbReference type="FunFam" id="3.10.20.30:FF:000002">
    <property type="entry name" value="GTP pyrophosphokinase (RelA/SpoT)"/>
    <property type="match status" value="1"/>
</dbReference>
<proteinExistence type="inferred from homology"/>
<comment type="caution">
    <text evidence="6">The sequence shown here is derived from an EMBL/GenBank/DDBJ whole genome shotgun (WGS) entry which is preliminary data.</text>
</comment>
<dbReference type="InterPro" id="IPR012676">
    <property type="entry name" value="TGS-like"/>
</dbReference>
<dbReference type="Pfam" id="PF13328">
    <property type="entry name" value="HD_4"/>
    <property type="match status" value="1"/>
</dbReference>
<dbReference type="SUPFAM" id="SSF81301">
    <property type="entry name" value="Nucleotidyltransferase"/>
    <property type="match status" value="1"/>
</dbReference>
<name>A0A1G2P7I2_9BACT</name>
<gene>
    <name evidence="6" type="ORF">A3G03_02805</name>
</gene>
<evidence type="ECO:0000313" key="7">
    <source>
        <dbReference type="Proteomes" id="UP000176355"/>
    </source>
</evidence>
<dbReference type="PANTHER" id="PTHR21262:SF31">
    <property type="entry name" value="GTP PYROPHOSPHOKINASE"/>
    <property type="match status" value="1"/>
</dbReference>
<accession>A0A1G2P7I2</accession>
<dbReference type="GO" id="GO:0003723">
    <property type="term" value="F:RNA binding"/>
    <property type="evidence" value="ECO:0007669"/>
    <property type="project" value="UniProtKB-KW"/>
</dbReference>
<dbReference type="Proteomes" id="UP000176355">
    <property type="component" value="Unassembled WGS sequence"/>
</dbReference>
<dbReference type="InterPro" id="IPR006674">
    <property type="entry name" value="HD_domain"/>
</dbReference>
<dbReference type="CDD" id="cd00077">
    <property type="entry name" value="HDc"/>
    <property type="match status" value="1"/>
</dbReference>
<evidence type="ECO:0000256" key="2">
    <source>
        <dbReference type="PROSITE-ProRule" id="PRU00182"/>
    </source>
</evidence>
<dbReference type="Pfam" id="PF04607">
    <property type="entry name" value="RelA_SpoT"/>
    <property type="match status" value="1"/>
</dbReference>
<dbReference type="InterPro" id="IPR004811">
    <property type="entry name" value="RelA/Spo_fam"/>
</dbReference>
<organism evidence="6 7">
    <name type="scientific">Candidatus Taylorbacteria bacterium RIFCSPLOWO2_12_FULL_44_15c</name>
    <dbReference type="NCBI Taxonomy" id="1802333"/>
    <lineage>
        <taxon>Bacteria</taxon>
        <taxon>Candidatus Tayloriibacteriota</taxon>
    </lineage>
</organism>
<comment type="pathway">
    <text evidence="1">Purine metabolism.</text>
</comment>
<evidence type="ECO:0000256" key="1">
    <source>
        <dbReference type="ARBA" id="ARBA00025704"/>
    </source>
</evidence>
<keyword evidence="2" id="KW-0694">RNA-binding</keyword>
<dbReference type="PROSITE" id="PS51831">
    <property type="entry name" value="HD"/>
    <property type="match status" value="1"/>
</dbReference>
<dbReference type="CDD" id="cd05399">
    <property type="entry name" value="NT_Rel-Spo_like"/>
    <property type="match status" value="1"/>
</dbReference>
<dbReference type="SUPFAM" id="SSF109604">
    <property type="entry name" value="HD-domain/PDEase-like"/>
    <property type="match status" value="1"/>
</dbReference>
<dbReference type="InterPro" id="IPR004095">
    <property type="entry name" value="TGS"/>
</dbReference>
<evidence type="ECO:0000259" key="5">
    <source>
        <dbReference type="PROSITE" id="PS51880"/>
    </source>
</evidence>
<dbReference type="STRING" id="1802333.A3G03_02805"/>
<dbReference type="NCBIfam" id="TIGR00691">
    <property type="entry name" value="spoT_relA"/>
    <property type="match status" value="1"/>
</dbReference>
<dbReference type="SMART" id="SM00954">
    <property type="entry name" value="RelA_SpoT"/>
    <property type="match status" value="1"/>
</dbReference>